<proteinExistence type="inferred from homology"/>
<feature type="domain" description="Casparian strip membrane protein" evidence="9">
    <location>
        <begin position="36"/>
        <end position="129"/>
    </location>
</feature>
<evidence type="ECO:0000256" key="2">
    <source>
        <dbReference type="ARBA" id="ARBA00007651"/>
    </source>
</evidence>
<feature type="transmembrane region" description="Helical" evidence="8">
    <location>
        <begin position="81"/>
        <end position="101"/>
    </location>
</feature>
<feature type="transmembrane region" description="Helical" evidence="8">
    <location>
        <begin position="43"/>
        <end position="61"/>
    </location>
</feature>
<name>A0ABD2XUI2_9GENT</name>
<dbReference type="GO" id="GO:0005886">
    <property type="term" value="C:plasma membrane"/>
    <property type="evidence" value="ECO:0007669"/>
    <property type="project" value="UniProtKB-SubCell"/>
</dbReference>
<comment type="similarity">
    <text evidence="2 8">Belongs to the Casparian strip membrane proteins (CASP) family.</text>
</comment>
<accession>A0ABD2XUI2</accession>
<dbReference type="EMBL" id="JBJUIK010000017">
    <property type="protein sequence ID" value="KAL3498793.1"/>
    <property type="molecule type" value="Genomic_DNA"/>
</dbReference>
<organism evidence="10 11">
    <name type="scientific">Cinchona calisaya</name>
    <dbReference type="NCBI Taxonomy" id="153742"/>
    <lineage>
        <taxon>Eukaryota</taxon>
        <taxon>Viridiplantae</taxon>
        <taxon>Streptophyta</taxon>
        <taxon>Embryophyta</taxon>
        <taxon>Tracheophyta</taxon>
        <taxon>Spermatophyta</taxon>
        <taxon>Magnoliopsida</taxon>
        <taxon>eudicotyledons</taxon>
        <taxon>Gunneridae</taxon>
        <taxon>Pentapetalae</taxon>
        <taxon>asterids</taxon>
        <taxon>lamiids</taxon>
        <taxon>Gentianales</taxon>
        <taxon>Rubiaceae</taxon>
        <taxon>Cinchonoideae</taxon>
        <taxon>Cinchoneae</taxon>
        <taxon>Cinchona</taxon>
    </lineage>
</organism>
<keyword evidence="7 8" id="KW-0472">Membrane</keyword>
<dbReference type="PANTHER" id="PTHR33573:SF15">
    <property type="entry name" value="CASP-LIKE PROTEIN 4A4"/>
    <property type="match status" value="1"/>
</dbReference>
<evidence type="ECO:0000256" key="3">
    <source>
        <dbReference type="ARBA" id="ARBA00011489"/>
    </source>
</evidence>
<keyword evidence="5 8" id="KW-0812">Transmembrane</keyword>
<dbReference type="InterPro" id="IPR006702">
    <property type="entry name" value="CASP_dom"/>
</dbReference>
<comment type="subcellular location">
    <subcellularLocation>
        <location evidence="1 8">Cell membrane</location>
        <topology evidence="1 8">Multi-pass membrane protein</topology>
    </subcellularLocation>
</comment>
<comment type="caution">
    <text evidence="8">Lacks conserved residue(s) required for the propagation of feature annotation.</text>
</comment>
<evidence type="ECO:0000256" key="7">
    <source>
        <dbReference type="ARBA" id="ARBA00023136"/>
    </source>
</evidence>
<comment type="subunit">
    <text evidence="3 8">Homodimer and heterodimers.</text>
</comment>
<evidence type="ECO:0000256" key="1">
    <source>
        <dbReference type="ARBA" id="ARBA00004651"/>
    </source>
</evidence>
<gene>
    <name evidence="10" type="ORF">ACH5RR_041525</name>
</gene>
<evidence type="ECO:0000313" key="11">
    <source>
        <dbReference type="Proteomes" id="UP001630127"/>
    </source>
</evidence>
<sequence>MANASPLASNSSAQPPLPTPSPFSYSVASATWSSRSPIEVSNLVLRSLALLLSFASALTLAAPSSKKNTSGEDSSFQDYKALMYCFIVDISVFLYTAYQLFKGICDIAYRGIFISEMISDYINFIFDQGRKGITVTNPTSEEDLDFHSYCASGGYTSNSCLAASFDQISSPPAAAMILEENENLKIENAQPTSPRATASDQIV</sequence>
<evidence type="ECO:0000256" key="6">
    <source>
        <dbReference type="ARBA" id="ARBA00022989"/>
    </source>
</evidence>
<comment type="caution">
    <text evidence="10">The sequence shown here is derived from an EMBL/GenBank/DDBJ whole genome shotgun (WGS) entry which is preliminary data.</text>
</comment>
<reference evidence="10 11" key="1">
    <citation type="submission" date="2024-11" db="EMBL/GenBank/DDBJ databases">
        <title>A near-complete genome assembly of Cinchona calisaya.</title>
        <authorList>
            <person name="Lian D.C."/>
            <person name="Zhao X.W."/>
            <person name="Wei L."/>
        </authorList>
    </citation>
    <scope>NUCLEOTIDE SEQUENCE [LARGE SCALE GENOMIC DNA]</scope>
    <source>
        <tissue evidence="10">Nenye</tissue>
    </source>
</reference>
<evidence type="ECO:0000256" key="4">
    <source>
        <dbReference type="ARBA" id="ARBA00022475"/>
    </source>
</evidence>
<keyword evidence="4 8" id="KW-1003">Cell membrane</keyword>
<keyword evidence="11" id="KW-1185">Reference proteome</keyword>
<dbReference type="AlphaFoldDB" id="A0ABD2XUI2"/>
<evidence type="ECO:0000256" key="8">
    <source>
        <dbReference type="RuleBase" id="RU361233"/>
    </source>
</evidence>
<protein>
    <recommendedName>
        <fullName evidence="8">CASP-like protein</fullName>
    </recommendedName>
</protein>
<dbReference type="Proteomes" id="UP001630127">
    <property type="component" value="Unassembled WGS sequence"/>
</dbReference>
<evidence type="ECO:0000259" key="9">
    <source>
        <dbReference type="Pfam" id="PF04535"/>
    </source>
</evidence>
<evidence type="ECO:0000256" key="5">
    <source>
        <dbReference type="ARBA" id="ARBA00022692"/>
    </source>
</evidence>
<evidence type="ECO:0000313" key="10">
    <source>
        <dbReference type="EMBL" id="KAL3498793.1"/>
    </source>
</evidence>
<keyword evidence="6 8" id="KW-1133">Transmembrane helix</keyword>
<dbReference type="Pfam" id="PF04535">
    <property type="entry name" value="CASP_dom"/>
    <property type="match status" value="1"/>
</dbReference>
<dbReference type="PANTHER" id="PTHR33573">
    <property type="entry name" value="CASP-LIKE PROTEIN 4A4"/>
    <property type="match status" value="1"/>
</dbReference>